<evidence type="ECO:0000313" key="2">
    <source>
        <dbReference type="Proteomes" id="UP000001610"/>
    </source>
</evidence>
<reference evidence="1 2" key="1">
    <citation type="journal article" date="2011" name="Genome Biol.">
        <title>Genome sequence of the insect pathogenic fungus Cordyceps militaris, a valued traditional Chinese medicine.</title>
        <authorList>
            <person name="Zheng P."/>
            <person name="Xia Y."/>
            <person name="Xiao G."/>
            <person name="Xiong C."/>
            <person name="Hu X."/>
            <person name="Zhang S."/>
            <person name="Zheng H."/>
            <person name="Huang Y."/>
            <person name="Zhou Y."/>
            <person name="Wang S."/>
            <person name="Zhao G.P."/>
            <person name="Liu X."/>
            <person name="St Leger R.J."/>
            <person name="Wang C."/>
        </authorList>
    </citation>
    <scope>NUCLEOTIDE SEQUENCE [LARGE SCALE GENOMIC DNA]</scope>
    <source>
        <strain evidence="1 2">CM01</strain>
    </source>
</reference>
<accession>G3J5F2</accession>
<name>G3J5F2_CORMM</name>
<dbReference type="RefSeq" id="XP_006665890.1">
    <property type="nucleotide sequence ID" value="XM_006665827.1"/>
</dbReference>
<keyword evidence="2" id="KW-1185">Reference proteome</keyword>
<gene>
    <name evidence="1" type="ORF">CCM_00668</name>
</gene>
<dbReference type="VEuPathDB" id="FungiDB:CCM_00668"/>
<dbReference type="EMBL" id="JH126399">
    <property type="protein sequence ID" value="EGX96013.1"/>
    <property type="molecule type" value="Genomic_DNA"/>
</dbReference>
<dbReference type="KEGG" id="cmt:CCM_00668"/>
<sequence>MIRDTAAQRCDATPPPRARFQSVAVTLPSAPTDSVSTFRDSFKAVQEVTILETERSNTSVLFSYSYGRATRAAIALSSHRDQLAPRRRSTHNDATGFDEIPAEARATWLYEPSDRGAACVYRLTGRDRLPLTDTPCAELELQDGSAARAAAVVDDPGSRLTIVHYLLGLVLVQEGPRSYR</sequence>
<dbReference type="HOGENOM" id="CLU_1496128_0_0_1"/>
<dbReference type="Proteomes" id="UP000001610">
    <property type="component" value="Unassembled WGS sequence"/>
</dbReference>
<dbReference type="GeneID" id="18162702"/>
<proteinExistence type="predicted"/>
<organism evidence="1 2">
    <name type="scientific">Cordyceps militaris (strain CM01)</name>
    <name type="common">Caterpillar fungus</name>
    <dbReference type="NCBI Taxonomy" id="983644"/>
    <lineage>
        <taxon>Eukaryota</taxon>
        <taxon>Fungi</taxon>
        <taxon>Dikarya</taxon>
        <taxon>Ascomycota</taxon>
        <taxon>Pezizomycotina</taxon>
        <taxon>Sordariomycetes</taxon>
        <taxon>Hypocreomycetidae</taxon>
        <taxon>Hypocreales</taxon>
        <taxon>Cordycipitaceae</taxon>
        <taxon>Cordyceps</taxon>
    </lineage>
</organism>
<protein>
    <submittedName>
        <fullName evidence="1">Uncharacterized protein</fullName>
    </submittedName>
</protein>
<dbReference type="InParanoid" id="G3J5F2"/>
<dbReference type="AlphaFoldDB" id="G3J5F2"/>
<evidence type="ECO:0000313" key="1">
    <source>
        <dbReference type="EMBL" id="EGX96013.1"/>
    </source>
</evidence>